<organism evidence="5 6">
    <name type="scientific">Galbibacter marinus</name>
    <dbReference type="NCBI Taxonomy" id="555500"/>
    <lineage>
        <taxon>Bacteria</taxon>
        <taxon>Pseudomonadati</taxon>
        <taxon>Bacteroidota</taxon>
        <taxon>Flavobacteriia</taxon>
        <taxon>Flavobacteriales</taxon>
        <taxon>Flavobacteriaceae</taxon>
        <taxon>Galbibacter</taxon>
    </lineage>
</organism>
<evidence type="ECO:0000313" key="5">
    <source>
        <dbReference type="EMBL" id="EKF56044.1"/>
    </source>
</evidence>
<comment type="caution">
    <text evidence="5">The sequence shown here is derived from an EMBL/GenBank/DDBJ whole genome shotgun (WGS) entry which is preliminary data.</text>
</comment>
<dbReference type="eggNOG" id="COG1216">
    <property type="taxonomic scope" value="Bacteria"/>
</dbReference>
<evidence type="ECO:0000256" key="2">
    <source>
        <dbReference type="ARBA" id="ARBA00022676"/>
    </source>
</evidence>
<sequence length="339" mass="39109">MLPMEVAVVILNWNGKDLLEKFLPSVVKHSNKATIYVADNASSDESVEFLKTHYPEITIIKNATNGGFAKGYNDALVHVKEPIFCLLNSDVEVTPNWIDPIVELFEKNPNIAIAQPKIMDYKSKSYFEYAGAAGGYLDRLGYPFCRGRVFQTLEEDKGQYNDNSEIFWATGACMFLRNDVFHSLGGFDEDYFAHQEEIDLCWRAHNHGFKVYYTAESHVFHVGGATLANMNPKKTFLNFRNSLYSITKNLPKRKVLPIIIARLFLDGIAGIRFLFQFKFLHLWAIIKAHFSYYYNFNKTFKKRGFIEKDIKYYEGNSIVLGYFVKGKRHFSQYARKHSA</sequence>
<evidence type="ECO:0000256" key="3">
    <source>
        <dbReference type="ARBA" id="ARBA00022679"/>
    </source>
</evidence>
<evidence type="ECO:0000256" key="1">
    <source>
        <dbReference type="ARBA" id="ARBA00006739"/>
    </source>
</evidence>
<accession>K2PX39</accession>
<dbReference type="PANTHER" id="PTHR43179">
    <property type="entry name" value="RHAMNOSYLTRANSFERASE WBBL"/>
    <property type="match status" value="1"/>
</dbReference>
<dbReference type="SUPFAM" id="SSF53448">
    <property type="entry name" value="Nucleotide-diphospho-sugar transferases"/>
    <property type="match status" value="1"/>
</dbReference>
<dbReference type="PANTHER" id="PTHR43179:SF12">
    <property type="entry name" value="GALACTOFURANOSYLTRANSFERASE GLFT2"/>
    <property type="match status" value="1"/>
</dbReference>
<dbReference type="InterPro" id="IPR029044">
    <property type="entry name" value="Nucleotide-diphossugar_trans"/>
</dbReference>
<evidence type="ECO:0000259" key="4">
    <source>
        <dbReference type="Pfam" id="PF00535"/>
    </source>
</evidence>
<dbReference type="EMBL" id="AMSG01000003">
    <property type="protein sequence ID" value="EKF56044.1"/>
    <property type="molecule type" value="Genomic_DNA"/>
</dbReference>
<dbReference type="GO" id="GO:0016757">
    <property type="term" value="F:glycosyltransferase activity"/>
    <property type="evidence" value="ECO:0007669"/>
    <property type="project" value="UniProtKB-KW"/>
</dbReference>
<dbReference type="PATRIC" id="fig|555500.3.peg.796"/>
<protein>
    <submittedName>
        <fullName evidence="5">Family 2 glycosyl transferase</fullName>
    </submittedName>
</protein>
<keyword evidence="2" id="KW-0328">Glycosyltransferase</keyword>
<keyword evidence="3 5" id="KW-0808">Transferase</keyword>
<dbReference type="Gene3D" id="3.90.550.10">
    <property type="entry name" value="Spore Coat Polysaccharide Biosynthesis Protein SpsA, Chain A"/>
    <property type="match status" value="1"/>
</dbReference>
<dbReference type="STRING" id="555500.I215_03835"/>
<comment type="similarity">
    <text evidence="1">Belongs to the glycosyltransferase 2 family.</text>
</comment>
<reference evidence="5 6" key="1">
    <citation type="journal article" date="2012" name="J. Bacteriol.">
        <title>Genome Sequence of Galbibacter marinum Type Strain ck-I2-15.</title>
        <authorList>
            <person name="Lai Q."/>
            <person name="Li C."/>
            <person name="Shao Z."/>
        </authorList>
    </citation>
    <scope>NUCLEOTIDE SEQUENCE [LARGE SCALE GENOMIC DNA]</scope>
    <source>
        <strain evidence="6">ck-I2-15</strain>
    </source>
</reference>
<dbReference type="InterPro" id="IPR001173">
    <property type="entry name" value="Glyco_trans_2-like"/>
</dbReference>
<evidence type="ECO:0000313" key="6">
    <source>
        <dbReference type="Proteomes" id="UP000007364"/>
    </source>
</evidence>
<dbReference type="Pfam" id="PF00535">
    <property type="entry name" value="Glycos_transf_2"/>
    <property type="match status" value="1"/>
</dbReference>
<dbReference type="CDD" id="cd04186">
    <property type="entry name" value="GT_2_like_c"/>
    <property type="match status" value="1"/>
</dbReference>
<keyword evidence="6" id="KW-1185">Reference proteome</keyword>
<dbReference type="Proteomes" id="UP000007364">
    <property type="component" value="Unassembled WGS sequence"/>
</dbReference>
<proteinExistence type="inferred from homology"/>
<feature type="domain" description="Glycosyltransferase 2-like" evidence="4">
    <location>
        <begin position="8"/>
        <end position="183"/>
    </location>
</feature>
<name>K2PX39_9FLAO</name>
<dbReference type="AlphaFoldDB" id="K2PX39"/>
<gene>
    <name evidence="5" type="ORF">I215_03835</name>
</gene>